<dbReference type="EMBL" id="JAYMYR010000004">
    <property type="protein sequence ID" value="KAK7368789.1"/>
    <property type="molecule type" value="Genomic_DNA"/>
</dbReference>
<organism evidence="2 3">
    <name type="scientific">Phaseolus coccineus</name>
    <name type="common">Scarlet runner bean</name>
    <name type="synonym">Phaseolus multiflorus</name>
    <dbReference type="NCBI Taxonomy" id="3886"/>
    <lineage>
        <taxon>Eukaryota</taxon>
        <taxon>Viridiplantae</taxon>
        <taxon>Streptophyta</taxon>
        <taxon>Embryophyta</taxon>
        <taxon>Tracheophyta</taxon>
        <taxon>Spermatophyta</taxon>
        <taxon>Magnoliopsida</taxon>
        <taxon>eudicotyledons</taxon>
        <taxon>Gunneridae</taxon>
        <taxon>Pentapetalae</taxon>
        <taxon>rosids</taxon>
        <taxon>fabids</taxon>
        <taxon>Fabales</taxon>
        <taxon>Fabaceae</taxon>
        <taxon>Papilionoideae</taxon>
        <taxon>50 kb inversion clade</taxon>
        <taxon>NPAAA clade</taxon>
        <taxon>indigoferoid/millettioid clade</taxon>
        <taxon>Phaseoleae</taxon>
        <taxon>Phaseolus</taxon>
    </lineage>
</organism>
<evidence type="ECO:0000256" key="1">
    <source>
        <dbReference type="SAM" id="SignalP"/>
    </source>
</evidence>
<gene>
    <name evidence="2" type="ORF">VNO80_10819</name>
</gene>
<protein>
    <submittedName>
        <fullName evidence="2">Uncharacterized protein</fullName>
    </submittedName>
</protein>
<evidence type="ECO:0000313" key="3">
    <source>
        <dbReference type="Proteomes" id="UP001374584"/>
    </source>
</evidence>
<proteinExistence type="predicted"/>
<name>A0AAN9N8W7_PHACN</name>
<dbReference type="Proteomes" id="UP001374584">
    <property type="component" value="Unassembled WGS sequence"/>
</dbReference>
<sequence>MWCVWCFCLGLIVVLLKIEEIEWSLINVLCDFPAVDLEVPKFKFVLELETSFGHYFCYPCFIWTDELLYSVLQCGLASIPGYKNVFHSFCL</sequence>
<keyword evidence="1" id="KW-0732">Signal</keyword>
<accession>A0AAN9N8W7</accession>
<dbReference type="AlphaFoldDB" id="A0AAN9N8W7"/>
<comment type="caution">
    <text evidence="2">The sequence shown here is derived from an EMBL/GenBank/DDBJ whole genome shotgun (WGS) entry which is preliminary data.</text>
</comment>
<keyword evidence="3" id="KW-1185">Reference proteome</keyword>
<evidence type="ECO:0000313" key="2">
    <source>
        <dbReference type="EMBL" id="KAK7368789.1"/>
    </source>
</evidence>
<reference evidence="2 3" key="1">
    <citation type="submission" date="2024-01" db="EMBL/GenBank/DDBJ databases">
        <title>The genomes of 5 underutilized Papilionoideae crops provide insights into root nodulation and disease resistanc.</title>
        <authorList>
            <person name="Jiang F."/>
        </authorList>
    </citation>
    <scope>NUCLEOTIDE SEQUENCE [LARGE SCALE GENOMIC DNA]</scope>
    <source>
        <strain evidence="2">JINMINGXINNONG_FW02</strain>
        <tissue evidence="2">Leaves</tissue>
    </source>
</reference>
<feature type="signal peptide" evidence="1">
    <location>
        <begin position="1"/>
        <end position="18"/>
    </location>
</feature>
<feature type="chain" id="PRO_5042986061" evidence="1">
    <location>
        <begin position="19"/>
        <end position="91"/>
    </location>
</feature>